<gene>
    <name evidence="1" type="ORF">KVP70_18560</name>
</gene>
<dbReference type="AlphaFoldDB" id="A0AA41HDE7"/>
<dbReference type="Proteomes" id="UP001155901">
    <property type="component" value="Unassembled WGS sequence"/>
</dbReference>
<name>A0AA41HDE7_9BURK</name>
<proteinExistence type="predicted"/>
<sequence>MYVTSGASNPWETEPLDCRPDEYSWLGVEFVIEIPSQADWPINTLRRLLAYHLLVIYGNFRNYYFI</sequence>
<evidence type="ECO:0000313" key="2">
    <source>
        <dbReference type="Proteomes" id="UP001155901"/>
    </source>
</evidence>
<comment type="caution">
    <text evidence="1">The sequence shown here is derived from an EMBL/GenBank/DDBJ whole genome shotgun (WGS) entry which is preliminary data.</text>
</comment>
<evidence type="ECO:0000313" key="1">
    <source>
        <dbReference type="EMBL" id="MBV6322937.1"/>
    </source>
</evidence>
<reference evidence="1" key="1">
    <citation type="submission" date="2021-07" db="EMBL/GenBank/DDBJ databases">
        <title>Characterization of violacein-producing bacteria and related species.</title>
        <authorList>
            <person name="Wilson H.S."/>
            <person name="De Leon M.E."/>
        </authorList>
    </citation>
    <scope>NUCLEOTIDE SEQUENCE</scope>
    <source>
        <strain evidence="1">HSC-15S17</strain>
    </source>
</reference>
<protein>
    <submittedName>
        <fullName evidence="1">Suppressor of fused domain protein</fullName>
    </submittedName>
</protein>
<organism evidence="1 2">
    <name type="scientific">Duganella violaceipulchra</name>
    <dbReference type="NCBI Taxonomy" id="2849652"/>
    <lineage>
        <taxon>Bacteria</taxon>
        <taxon>Pseudomonadati</taxon>
        <taxon>Pseudomonadota</taxon>
        <taxon>Betaproteobacteria</taxon>
        <taxon>Burkholderiales</taxon>
        <taxon>Oxalobacteraceae</taxon>
        <taxon>Telluria group</taxon>
        <taxon>Duganella</taxon>
    </lineage>
</organism>
<dbReference type="EMBL" id="JAHTGR010000009">
    <property type="protein sequence ID" value="MBV6322937.1"/>
    <property type="molecule type" value="Genomic_DNA"/>
</dbReference>
<accession>A0AA41HDE7</accession>